<dbReference type="SUPFAM" id="SSF56219">
    <property type="entry name" value="DNase I-like"/>
    <property type="match status" value="1"/>
</dbReference>
<reference evidence="2 3" key="1">
    <citation type="submission" date="2016-10" db="EMBL/GenBank/DDBJ databases">
        <title>Draft genome sequences of four alkaliphilic bacteria belonging to the Anaerobacillus genus.</title>
        <authorList>
            <person name="Bassil N.M."/>
            <person name="Lloyd J.R."/>
        </authorList>
    </citation>
    <scope>NUCLEOTIDE SEQUENCE [LARGE SCALE GENOMIC DNA]</scope>
    <source>
        <strain evidence="2 3">DSM 15340</strain>
    </source>
</reference>
<dbReference type="GO" id="GO:0016020">
    <property type="term" value="C:membrane"/>
    <property type="evidence" value="ECO:0007669"/>
    <property type="project" value="GOC"/>
</dbReference>
<dbReference type="GO" id="GO:0006506">
    <property type="term" value="P:GPI anchor biosynthetic process"/>
    <property type="evidence" value="ECO:0007669"/>
    <property type="project" value="TreeGrafter"/>
</dbReference>
<feature type="domain" description="Endonuclease/exonuclease/phosphatase" evidence="1">
    <location>
        <begin position="1"/>
        <end position="217"/>
    </location>
</feature>
<dbReference type="GO" id="GO:0003824">
    <property type="term" value="F:catalytic activity"/>
    <property type="evidence" value="ECO:0007669"/>
    <property type="project" value="InterPro"/>
</dbReference>
<dbReference type="InterPro" id="IPR036691">
    <property type="entry name" value="Endo/exonu/phosph_ase_sf"/>
</dbReference>
<evidence type="ECO:0000313" key="2">
    <source>
        <dbReference type="EMBL" id="OIJ14181.1"/>
    </source>
</evidence>
<proteinExistence type="predicted"/>
<dbReference type="Proteomes" id="UP000180098">
    <property type="component" value="Unassembled WGS sequence"/>
</dbReference>
<dbReference type="EMBL" id="MLQQ01000010">
    <property type="protein sequence ID" value="OIJ14181.1"/>
    <property type="molecule type" value="Genomic_DNA"/>
</dbReference>
<dbReference type="Pfam" id="PF03372">
    <property type="entry name" value="Exo_endo_phos"/>
    <property type="match status" value="1"/>
</dbReference>
<dbReference type="RefSeq" id="WP_071312876.1">
    <property type="nucleotide sequence ID" value="NZ_MLQQ01000010.1"/>
</dbReference>
<dbReference type="PANTHER" id="PTHR14859">
    <property type="entry name" value="CALCOFLUOR WHITE HYPERSENSITIVE PROTEIN PRECURSOR"/>
    <property type="match status" value="1"/>
</dbReference>
<comment type="caution">
    <text evidence="2">The sequence shown here is derived from an EMBL/GenBank/DDBJ whole genome shotgun (WGS) entry which is preliminary data.</text>
</comment>
<organism evidence="2 3">
    <name type="scientific">Anaerobacillus arseniciselenatis</name>
    <dbReference type="NCBI Taxonomy" id="85682"/>
    <lineage>
        <taxon>Bacteria</taxon>
        <taxon>Bacillati</taxon>
        <taxon>Bacillota</taxon>
        <taxon>Bacilli</taxon>
        <taxon>Bacillales</taxon>
        <taxon>Bacillaceae</taxon>
        <taxon>Anaerobacillus</taxon>
    </lineage>
</organism>
<evidence type="ECO:0000259" key="1">
    <source>
        <dbReference type="Pfam" id="PF03372"/>
    </source>
</evidence>
<dbReference type="InterPro" id="IPR005135">
    <property type="entry name" value="Endo/exonuclease/phosphatase"/>
</dbReference>
<protein>
    <recommendedName>
        <fullName evidence="1">Endonuclease/exonuclease/phosphatase domain-containing protein</fullName>
    </recommendedName>
</protein>
<dbReference type="Gene3D" id="3.60.10.10">
    <property type="entry name" value="Endonuclease/exonuclease/phosphatase"/>
    <property type="match status" value="1"/>
</dbReference>
<name>A0A1S2LNX3_9BACI</name>
<gene>
    <name evidence="2" type="ORF">BKP35_07420</name>
</gene>
<dbReference type="AlphaFoldDB" id="A0A1S2LNX3"/>
<dbReference type="PANTHER" id="PTHR14859:SF1">
    <property type="entry name" value="PGAP2-INTERACTING PROTEIN"/>
    <property type="match status" value="1"/>
</dbReference>
<sequence>MTLNVQHGRGLDRKVNLERIALMVEREKIDIVGLNEVDCCFSRRSFFEDQGEWLASRLKMNYVFGPAIQTGRKRNRQYGNAFLSRYPILSNHNLIFRFKVPVAEPRSLLEAKVATDERNIKVFVSHFSIHPVLNDRMVRFLWESDHSEPTIIMGDFNRKPSSNAYRMMSEKLIDCAALNPHFTFPAKKPRSRLDYIFVTDHFKVIESAVIESDVSDHLPVVALLELD</sequence>
<evidence type="ECO:0000313" key="3">
    <source>
        <dbReference type="Proteomes" id="UP000180098"/>
    </source>
</evidence>
<keyword evidence="3" id="KW-1185">Reference proteome</keyword>
<dbReference type="InterPro" id="IPR051916">
    <property type="entry name" value="GPI-anchor_lipid_remodeler"/>
</dbReference>
<accession>A0A1S2LNX3</accession>